<comment type="caution">
    <text evidence="3">The sequence shown here is derived from an EMBL/GenBank/DDBJ whole genome shotgun (WGS) entry which is preliminary data.</text>
</comment>
<accession>A0A6B3R359</accession>
<keyword evidence="4" id="KW-1185">Reference proteome</keyword>
<evidence type="ECO:0000259" key="2">
    <source>
        <dbReference type="SMART" id="SM00738"/>
    </source>
</evidence>
<dbReference type="SMART" id="SM00738">
    <property type="entry name" value="NGN"/>
    <property type="match status" value="1"/>
</dbReference>
<feature type="domain" description="NusG-like N-terminal" evidence="2">
    <location>
        <begin position="8"/>
        <end position="105"/>
    </location>
</feature>
<evidence type="ECO:0000313" key="4">
    <source>
        <dbReference type="Proteomes" id="UP000478505"/>
    </source>
</evidence>
<organism evidence="3 4">
    <name type="scientific">Psychroflexus aurantiacus</name>
    <dbReference type="NCBI Taxonomy" id="2709310"/>
    <lineage>
        <taxon>Bacteria</taxon>
        <taxon>Pseudomonadati</taxon>
        <taxon>Bacteroidota</taxon>
        <taxon>Flavobacteriia</taxon>
        <taxon>Flavobacteriales</taxon>
        <taxon>Flavobacteriaceae</taxon>
        <taxon>Psychroflexus</taxon>
    </lineage>
</organism>
<dbReference type="Gene3D" id="3.30.70.940">
    <property type="entry name" value="NusG, N-terminal domain"/>
    <property type="match status" value="1"/>
</dbReference>
<dbReference type="SUPFAM" id="SSF82679">
    <property type="entry name" value="N-utilization substance G protein NusG, N-terminal domain"/>
    <property type="match status" value="1"/>
</dbReference>
<dbReference type="RefSeq" id="WP_164005197.1">
    <property type="nucleotide sequence ID" value="NZ_JAAIKD010000005.1"/>
</dbReference>
<dbReference type="AlphaFoldDB" id="A0A6B3R359"/>
<dbReference type="NCBIfam" id="NF033644">
    <property type="entry name" value="antiterm_UpxY"/>
    <property type="match status" value="1"/>
</dbReference>
<dbReference type="EMBL" id="JAAIKD010000005">
    <property type="protein sequence ID" value="NEV94478.1"/>
    <property type="molecule type" value="Genomic_DNA"/>
</dbReference>
<sequence length="166" mass="19264">MDSTTQTSSHWYVLYTKPRAEKKLAKQLLQDGIEAYCPTRVEVKQWSDRKKKIETPILPSMILVNIPDQDRPLVFDRPQAVRYLYWLGKPAKVSSKEVESLRSMAEDSQFESQELQSLRPGEKLDMTALGFEQIEGTVKFVNAKECWIILEHIGYVVKFKKSQLEL</sequence>
<reference evidence="3 4" key="1">
    <citation type="submission" date="2020-02" db="EMBL/GenBank/DDBJ databases">
        <title>Flavobacteriaceae Psychroflexus bacterium YR1-1, complete genome.</title>
        <authorList>
            <person name="Li Y."/>
            <person name="Wu S."/>
        </authorList>
    </citation>
    <scope>NUCLEOTIDE SEQUENCE [LARGE SCALE GENOMIC DNA]</scope>
    <source>
        <strain evidence="3 4">YR1-1</strain>
    </source>
</reference>
<gene>
    <name evidence="3" type="ORF">G3567_10025</name>
</gene>
<evidence type="ECO:0000256" key="1">
    <source>
        <dbReference type="ARBA" id="ARBA00023163"/>
    </source>
</evidence>
<dbReference type="InterPro" id="IPR036735">
    <property type="entry name" value="NGN_dom_sf"/>
</dbReference>
<proteinExistence type="predicted"/>
<dbReference type="GO" id="GO:0006354">
    <property type="term" value="P:DNA-templated transcription elongation"/>
    <property type="evidence" value="ECO:0007669"/>
    <property type="project" value="InterPro"/>
</dbReference>
<name>A0A6B3R359_9FLAO</name>
<evidence type="ECO:0000313" key="3">
    <source>
        <dbReference type="EMBL" id="NEV94478.1"/>
    </source>
</evidence>
<dbReference type="Pfam" id="PF02357">
    <property type="entry name" value="NusG"/>
    <property type="match status" value="1"/>
</dbReference>
<dbReference type="InterPro" id="IPR006645">
    <property type="entry name" value="NGN-like_dom"/>
</dbReference>
<protein>
    <submittedName>
        <fullName evidence="3">UpxY family transcription antiterminator</fullName>
    </submittedName>
</protein>
<dbReference type="Proteomes" id="UP000478505">
    <property type="component" value="Unassembled WGS sequence"/>
</dbReference>
<dbReference type="CDD" id="cd09895">
    <property type="entry name" value="NGN_SP_UpxY"/>
    <property type="match status" value="1"/>
</dbReference>
<keyword evidence="1" id="KW-0804">Transcription</keyword>